<dbReference type="GeneID" id="10544079"/>
<evidence type="ECO:0000313" key="2">
    <source>
        <dbReference type="EMBL" id="EFP93476.1"/>
    </source>
</evidence>
<gene>
    <name evidence="2" type="ORF">PGTG_19388</name>
</gene>
<dbReference type="AlphaFoldDB" id="E3LAA1"/>
<accession>E3LAA1</accession>
<dbReference type="EMBL" id="DS178394">
    <property type="protein sequence ID" value="EFP93476.1"/>
    <property type="molecule type" value="Genomic_DNA"/>
</dbReference>
<dbReference type="VEuPathDB" id="FungiDB:PGTG_19388"/>
<dbReference type="HOGENOM" id="CLU_2098032_0_0_1"/>
<dbReference type="KEGG" id="pgr:PGTG_19388"/>
<evidence type="ECO:0000256" key="1">
    <source>
        <dbReference type="SAM" id="MobiDB-lite"/>
    </source>
</evidence>
<proteinExistence type="predicted"/>
<dbReference type="InParanoid" id="E3LAA1"/>
<reference evidence="3" key="2">
    <citation type="journal article" date="2011" name="Proc. Natl. Acad. Sci. U.S.A.">
        <title>Obligate biotrophy features unraveled by the genomic analysis of rust fungi.</title>
        <authorList>
            <person name="Duplessis S."/>
            <person name="Cuomo C.A."/>
            <person name="Lin Y.-C."/>
            <person name="Aerts A."/>
            <person name="Tisserant E."/>
            <person name="Veneault-Fourrey C."/>
            <person name="Joly D.L."/>
            <person name="Hacquard S."/>
            <person name="Amselem J."/>
            <person name="Cantarel B.L."/>
            <person name="Chiu R."/>
            <person name="Coutinho P.M."/>
            <person name="Feau N."/>
            <person name="Field M."/>
            <person name="Frey P."/>
            <person name="Gelhaye E."/>
            <person name="Goldberg J."/>
            <person name="Grabherr M.G."/>
            <person name="Kodira C.D."/>
            <person name="Kohler A."/>
            <person name="Kuees U."/>
            <person name="Lindquist E.A."/>
            <person name="Lucas S.M."/>
            <person name="Mago R."/>
            <person name="Mauceli E."/>
            <person name="Morin E."/>
            <person name="Murat C."/>
            <person name="Pangilinan J.L."/>
            <person name="Park R."/>
            <person name="Pearson M."/>
            <person name="Quesneville H."/>
            <person name="Rouhier N."/>
            <person name="Sakthikumar S."/>
            <person name="Salamov A.A."/>
            <person name="Schmutz J."/>
            <person name="Selles B."/>
            <person name="Shapiro H."/>
            <person name="Tanguay P."/>
            <person name="Tuskan G.A."/>
            <person name="Henrissat B."/>
            <person name="Van de Peer Y."/>
            <person name="Rouze P."/>
            <person name="Ellis J.G."/>
            <person name="Dodds P.N."/>
            <person name="Schein J.E."/>
            <person name="Zhong S."/>
            <person name="Hamelin R.C."/>
            <person name="Grigoriev I.V."/>
            <person name="Szabo L.J."/>
            <person name="Martin F."/>
        </authorList>
    </citation>
    <scope>NUCLEOTIDE SEQUENCE [LARGE SCALE GENOMIC DNA]</scope>
    <source>
        <strain evidence="3">CRL 75-36-700-3 / race SCCL</strain>
    </source>
</reference>
<dbReference type="Proteomes" id="UP000008783">
    <property type="component" value="Unassembled WGS sequence"/>
</dbReference>
<reference key="1">
    <citation type="submission" date="2007-01" db="EMBL/GenBank/DDBJ databases">
        <title>The Genome Sequence of Puccinia graminis f. sp. tritici Strain CRL 75-36-700-3.</title>
        <authorList>
            <consortium name="The Broad Institute Genome Sequencing Platform"/>
            <person name="Birren B."/>
            <person name="Lander E."/>
            <person name="Galagan J."/>
            <person name="Nusbaum C."/>
            <person name="Devon K."/>
            <person name="Cuomo C."/>
            <person name="Jaffe D."/>
            <person name="Butler J."/>
            <person name="Alvarez P."/>
            <person name="Gnerre S."/>
            <person name="Grabherr M."/>
            <person name="Mauceli E."/>
            <person name="Brockman W."/>
            <person name="Young S."/>
            <person name="LaButti K."/>
            <person name="Sykes S."/>
            <person name="DeCaprio D."/>
            <person name="Crawford M."/>
            <person name="Koehrsen M."/>
            <person name="Engels R."/>
            <person name="Montgomery P."/>
            <person name="Pearson M."/>
            <person name="Howarth C."/>
            <person name="Larson L."/>
            <person name="White J."/>
            <person name="Zeng Q."/>
            <person name="Kodira C."/>
            <person name="Yandava C."/>
            <person name="Alvarado L."/>
            <person name="O'Leary S."/>
            <person name="Szabo L."/>
            <person name="Dean R."/>
            <person name="Schein J."/>
        </authorList>
    </citation>
    <scope>NUCLEOTIDE SEQUENCE</scope>
    <source>
        <strain>CRL 75-36-700-3</strain>
    </source>
</reference>
<evidence type="ECO:0000313" key="3">
    <source>
        <dbReference type="Proteomes" id="UP000008783"/>
    </source>
</evidence>
<name>E3LAA1_PUCGT</name>
<sequence>MENQTRSGSAGKLWQGETQSPKMRDEDGRETTGPYEEDEDKDNNTHNRESSPAQETKMVSGGLKVGLVTVLVFKASTQMIGNQALSRLERLTIIKSQNKSISTELYRFGQAQSYKL</sequence>
<keyword evidence="3" id="KW-1185">Reference proteome</keyword>
<protein>
    <submittedName>
        <fullName evidence="2">Uncharacterized protein</fullName>
    </submittedName>
</protein>
<dbReference type="RefSeq" id="XP_003337895.1">
    <property type="nucleotide sequence ID" value="XM_003337847.2"/>
</dbReference>
<organism evidence="2 3">
    <name type="scientific">Puccinia graminis f. sp. tritici (strain CRL 75-36-700-3 / race SCCL)</name>
    <name type="common">Black stem rust fungus</name>
    <dbReference type="NCBI Taxonomy" id="418459"/>
    <lineage>
        <taxon>Eukaryota</taxon>
        <taxon>Fungi</taxon>
        <taxon>Dikarya</taxon>
        <taxon>Basidiomycota</taxon>
        <taxon>Pucciniomycotina</taxon>
        <taxon>Pucciniomycetes</taxon>
        <taxon>Pucciniales</taxon>
        <taxon>Pucciniaceae</taxon>
        <taxon>Puccinia</taxon>
    </lineage>
</organism>
<feature type="region of interest" description="Disordered" evidence="1">
    <location>
        <begin position="1"/>
        <end position="58"/>
    </location>
</feature>